<comment type="caution">
    <text evidence="2">The sequence shown here is derived from an EMBL/GenBank/DDBJ whole genome shotgun (WGS) entry which is preliminary data.</text>
</comment>
<evidence type="ECO:0000313" key="2">
    <source>
        <dbReference type="EMBL" id="KAJ1530217.1"/>
    </source>
</evidence>
<dbReference type="Proteomes" id="UP001075354">
    <property type="component" value="Chromosome 2"/>
</dbReference>
<gene>
    <name evidence="2" type="ORF">ONE63_005144</name>
</gene>
<keyword evidence="3" id="KW-1185">Reference proteome</keyword>
<name>A0AAV7XUH0_9NEOP</name>
<dbReference type="AlphaFoldDB" id="A0AAV7XUH0"/>
<accession>A0AAV7XUH0</accession>
<evidence type="ECO:0000313" key="3">
    <source>
        <dbReference type="Proteomes" id="UP001075354"/>
    </source>
</evidence>
<organism evidence="2 3">
    <name type="scientific">Megalurothrips usitatus</name>
    <name type="common">bean blossom thrips</name>
    <dbReference type="NCBI Taxonomy" id="439358"/>
    <lineage>
        <taxon>Eukaryota</taxon>
        <taxon>Metazoa</taxon>
        <taxon>Ecdysozoa</taxon>
        <taxon>Arthropoda</taxon>
        <taxon>Hexapoda</taxon>
        <taxon>Insecta</taxon>
        <taxon>Pterygota</taxon>
        <taxon>Neoptera</taxon>
        <taxon>Paraneoptera</taxon>
        <taxon>Thysanoptera</taxon>
        <taxon>Terebrantia</taxon>
        <taxon>Thripoidea</taxon>
        <taxon>Thripidae</taxon>
        <taxon>Megalurothrips</taxon>
    </lineage>
</organism>
<feature type="region of interest" description="Disordered" evidence="1">
    <location>
        <begin position="333"/>
        <end position="366"/>
    </location>
</feature>
<dbReference type="EMBL" id="JAPTSV010000002">
    <property type="protein sequence ID" value="KAJ1530217.1"/>
    <property type="molecule type" value="Genomic_DNA"/>
</dbReference>
<proteinExistence type="predicted"/>
<reference evidence="2" key="1">
    <citation type="submission" date="2022-12" db="EMBL/GenBank/DDBJ databases">
        <title>Chromosome-level genome assembly of the bean flower thrips Megalurothrips usitatus.</title>
        <authorList>
            <person name="Ma L."/>
            <person name="Liu Q."/>
            <person name="Li H."/>
            <person name="Cai W."/>
        </authorList>
    </citation>
    <scope>NUCLEOTIDE SEQUENCE</scope>
    <source>
        <strain evidence="2">Cailab_2022a</strain>
    </source>
</reference>
<feature type="compositionally biased region" description="Acidic residues" evidence="1">
    <location>
        <begin position="334"/>
        <end position="346"/>
    </location>
</feature>
<evidence type="ECO:0000256" key="1">
    <source>
        <dbReference type="SAM" id="MobiDB-lite"/>
    </source>
</evidence>
<sequence length="480" mass="55142">MKEEARKRGITIRGFSADAAPSLLKAMRLLAFKRNPELPNFMRQWFYQDALPETHFIQDTIHILTKLKTRMLAPSILLPVGQYVISPTFLQCLIETVDKLEHGIVLSDLKPTDKMNFKAIDKMCNIRVLESLKQIPGSEGTRVFLEIARSIPDSFTCLEMDTSQRIYLVWKSTFLVRLWRQWLKNEGYKVTENFITFSTYICIELNAHGLIQLVRGFRDEGRPELFLITLFHSQDGEEGFGNTREYARLNFWDKFSITCKESTLILVWSAERLPLKTIERLKRQGLPTDAEIASQIDKARSDAIRTMEELGVTFPQDTIISGDVSSFFFRDDEVHEEEDEEADDPEIPSSSDPLPEDENLTLTPLEGVEVPEKTPFAVYTDLRGNEHVIRKSTICWVLSEGHDGLSADRIFRFRSPPSKEQGVSYTPAQASVTVQQEIFKGDWVVFKNKGEHELLNDLLGEIRFKMAQAVLEWLQHIQSC</sequence>
<protein>
    <submittedName>
        <fullName evidence="2">Uncharacterized protein</fullName>
    </submittedName>
</protein>